<evidence type="ECO:0000313" key="8">
    <source>
        <dbReference type="EMBL" id="TWI18926.1"/>
    </source>
</evidence>
<dbReference type="InterPro" id="IPR007267">
    <property type="entry name" value="GtrA_DPMS_TM"/>
</dbReference>
<protein>
    <submittedName>
        <fullName evidence="8">Putative flippase GtrA</fullName>
    </submittedName>
</protein>
<dbReference type="InterPro" id="IPR051401">
    <property type="entry name" value="GtrA_CellWall_Glycosyl"/>
</dbReference>
<dbReference type="PANTHER" id="PTHR38459:SF1">
    <property type="entry name" value="PROPHAGE BACTOPRENOL-LINKED GLUCOSE TRANSLOCASE HOMOLOG"/>
    <property type="match status" value="1"/>
</dbReference>
<feature type="transmembrane region" description="Helical" evidence="6">
    <location>
        <begin position="86"/>
        <end position="104"/>
    </location>
</feature>
<evidence type="ECO:0000256" key="2">
    <source>
        <dbReference type="ARBA" id="ARBA00009399"/>
    </source>
</evidence>
<sequence>MRAVRRSEARSTAGAGLRLLARFGLVGIAATILYAVLAVALGRSIGFTPVQASLAAYTAAAVFSYLAHKSVTFLSSGSHRSEAPRFLLLTATGFAVAYAAPALLTAKLGLPPIIAVLVTCSLIPAINLLMLDRWVFAQRRPGPQGDRST</sequence>
<feature type="transmembrane region" description="Helical" evidence="6">
    <location>
        <begin position="110"/>
        <end position="131"/>
    </location>
</feature>
<comment type="subcellular location">
    <subcellularLocation>
        <location evidence="1">Membrane</location>
        <topology evidence="1">Multi-pass membrane protein</topology>
    </subcellularLocation>
</comment>
<dbReference type="EMBL" id="VLKT01000088">
    <property type="protein sequence ID" value="TWI18926.1"/>
    <property type="molecule type" value="Genomic_DNA"/>
</dbReference>
<dbReference type="Pfam" id="PF04138">
    <property type="entry name" value="GtrA_DPMS_TM"/>
    <property type="match status" value="1"/>
</dbReference>
<evidence type="ECO:0000259" key="7">
    <source>
        <dbReference type="Pfam" id="PF04138"/>
    </source>
</evidence>
<evidence type="ECO:0000256" key="6">
    <source>
        <dbReference type="SAM" id="Phobius"/>
    </source>
</evidence>
<dbReference type="OrthoDB" id="7999547at2"/>
<keyword evidence="9" id="KW-1185">Reference proteome</keyword>
<dbReference type="RefSeq" id="WP_145723156.1">
    <property type="nucleotide sequence ID" value="NZ_BSPF01000045.1"/>
</dbReference>
<keyword evidence="3 6" id="KW-0812">Transmembrane</keyword>
<keyword evidence="5 6" id="KW-0472">Membrane</keyword>
<proteinExistence type="inferred from homology"/>
<dbReference type="GO" id="GO:0000271">
    <property type="term" value="P:polysaccharide biosynthetic process"/>
    <property type="evidence" value="ECO:0007669"/>
    <property type="project" value="InterPro"/>
</dbReference>
<reference evidence="8 9" key="1">
    <citation type="journal article" date="2015" name="Stand. Genomic Sci.">
        <title>Genomic Encyclopedia of Bacterial and Archaeal Type Strains, Phase III: the genomes of soil and plant-associated and newly described type strains.</title>
        <authorList>
            <person name="Whitman W.B."/>
            <person name="Woyke T."/>
            <person name="Klenk H.P."/>
            <person name="Zhou Y."/>
            <person name="Lilburn T.G."/>
            <person name="Beck B.J."/>
            <person name="De Vos P."/>
            <person name="Vandamme P."/>
            <person name="Eisen J.A."/>
            <person name="Garrity G."/>
            <person name="Hugenholtz P."/>
            <person name="Kyrpides N.C."/>
        </authorList>
    </citation>
    <scope>NUCLEOTIDE SEQUENCE [LARGE SCALE GENOMIC DNA]</scope>
    <source>
        <strain evidence="8 9">CGMCC 1.2546</strain>
    </source>
</reference>
<gene>
    <name evidence="8" type="ORF">IQ26_07219</name>
</gene>
<evidence type="ECO:0000256" key="1">
    <source>
        <dbReference type="ARBA" id="ARBA00004141"/>
    </source>
</evidence>
<evidence type="ECO:0000313" key="9">
    <source>
        <dbReference type="Proteomes" id="UP000317122"/>
    </source>
</evidence>
<feature type="domain" description="GtrA/DPMS transmembrane" evidence="7">
    <location>
        <begin position="22"/>
        <end position="136"/>
    </location>
</feature>
<accession>A0A562MGB3</accession>
<keyword evidence="4 6" id="KW-1133">Transmembrane helix</keyword>
<evidence type="ECO:0000256" key="5">
    <source>
        <dbReference type="ARBA" id="ARBA00023136"/>
    </source>
</evidence>
<dbReference type="AlphaFoldDB" id="A0A562MGB3"/>
<evidence type="ECO:0000256" key="4">
    <source>
        <dbReference type="ARBA" id="ARBA00022989"/>
    </source>
</evidence>
<organism evidence="8 9">
    <name type="scientific">Mesorhizobium tianshanense</name>
    <dbReference type="NCBI Taxonomy" id="39844"/>
    <lineage>
        <taxon>Bacteria</taxon>
        <taxon>Pseudomonadati</taxon>
        <taxon>Pseudomonadota</taxon>
        <taxon>Alphaproteobacteria</taxon>
        <taxon>Hyphomicrobiales</taxon>
        <taxon>Phyllobacteriaceae</taxon>
        <taxon>Mesorhizobium</taxon>
    </lineage>
</organism>
<dbReference type="Proteomes" id="UP000317122">
    <property type="component" value="Unassembled WGS sequence"/>
</dbReference>
<evidence type="ECO:0000256" key="3">
    <source>
        <dbReference type="ARBA" id="ARBA00022692"/>
    </source>
</evidence>
<dbReference type="PANTHER" id="PTHR38459">
    <property type="entry name" value="PROPHAGE BACTOPRENOL-LINKED GLUCOSE TRANSLOCASE HOMOLOG"/>
    <property type="match status" value="1"/>
</dbReference>
<dbReference type="GO" id="GO:0005886">
    <property type="term" value="C:plasma membrane"/>
    <property type="evidence" value="ECO:0007669"/>
    <property type="project" value="TreeGrafter"/>
</dbReference>
<comment type="similarity">
    <text evidence="2">Belongs to the GtrA family.</text>
</comment>
<comment type="caution">
    <text evidence="8">The sequence shown here is derived from an EMBL/GenBank/DDBJ whole genome shotgun (WGS) entry which is preliminary data.</text>
</comment>
<feature type="transmembrane region" description="Helical" evidence="6">
    <location>
        <begin position="20"/>
        <end position="42"/>
    </location>
</feature>
<name>A0A562MGB3_9HYPH</name>
<feature type="transmembrane region" description="Helical" evidence="6">
    <location>
        <begin position="54"/>
        <end position="74"/>
    </location>
</feature>